<comment type="caution">
    <text evidence="2">The sequence shown here is derived from an EMBL/GenBank/DDBJ whole genome shotgun (WGS) entry which is preliminary data.</text>
</comment>
<organism evidence="2 3">
    <name type="scientific">Hesseltinella vesiculosa</name>
    <dbReference type="NCBI Taxonomy" id="101127"/>
    <lineage>
        <taxon>Eukaryota</taxon>
        <taxon>Fungi</taxon>
        <taxon>Fungi incertae sedis</taxon>
        <taxon>Mucoromycota</taxon>
        <taxon>Mucoromycotina</taxon>
        <taxon>Mucoromycetes</taxon>
        <taxon>Mucorales</taxon>
        <taxon>Cunninghamellaceae</taxon>
        <taxon>Hesseltinella</taxon>
    </lineage>
</organism>
<dbReference type="OrthoDB" id="2288642at2759"/>
<dbReference type="EMBL" id="MCGT01000044">
    <property type="protein sequence ID" value="ORX45103.1"/>
    <property type="molecule type" value="Genomic_DNA"/>
</dbReference>
<keyword evidence="3" id="KW-1185">Reference proteome</keyword>
<reference evidence="2 3" key="1">
    <citation type="submission" date="2016-07" db="EMBL/GenBank/DDBJ databases">
        <title>Pervasive Adenine N6-methylation of Active Genes in Fungi.</title>
        <authorList>
            <consortium name="DOE Joint Genome Institute"/>
            <person name="Mondo S.J."/>
            <person name="Dannebaum R.O."/>
            <person name="Kuo R.C."/>
            <person name="Labutti K."/>
            <person name="Haridas S."/>
            <person name="Kuo A."/>
            <person name="Salamov A."/>
            <person name="Ahrendt S.R."/>
            <person name="Lipzen A."/>
            <person name="Sullivan W."/>
            <person name="Andreopoulos W.B."/>
            <person name="Clum A."/>
            <person name="Lindquist E."/>
            <person name="Daum C."/>
            <person name="Ramamoorthy G.K."/>
            <person name="Gryganskyi A."/>
            <person name="Culley D."/>
            <person name="Magnuson J.K."/>
            <person name="James T.Y."/>
            <person name="O'Malley M.A."/>
            <person name="Stajich J.E."/>
            <person name="Spatafora J.W."/>
            <person name="Visel A."/>
            <person name="Grigoriev I.V."/>
        </authorList>
    </citation>
    <scope>NUCLEOTIDE SEQUENCE [LARGE SCALE GENOMIC DNA]</scope>
    <source>
        <strain evidence="2 3">NRRL 3301</strain>
    </source>
</reference>
<evidence type="ECO:0000313" key="3">
    <source>
        <dbReference type="Proteomes" id="UP000242146"/>
    </source>
</evidence>
<feature type="signal peptide" evidence="1">
    <location>
        <begin position="1"/>
        <end position="19"/>
    </location>
</feature>
<evidence type="ECO:0000313" key="2">
    <source>
        <dbReference type="EMBL" id="ORX45103.1"/>
    </source>
</evidence>
<accession>A0A1X2G4W6</accession>
<proteinExistence type="predicted"/>
<sequence>MRFTSLAVIAAALMLGVQAAPISGSADVLLLPNLNTLLGSLTNVGNVFTIIQNVPANIQPQLLSVLDNPTQLLSVIQTLPTGLQTELAGLPAAVQTLPTQLLTTLTNLPTQLTQLPVELQSVIVNLPVTLQAQVAMLPTLIEGIPVQITGLTGNLPTQLTALVPQLNTLVGNGDLSGALSFLTKTLGTTNISSITGLTSQLTTQLTFIQTTLTSATTTVTSTVTTVTTLVGSTTKTVNVVQLPLSALKTVTGGAVTNIQKDVISIPAKLINVTLINKIGGTLKGGNVLIQVSKLLNLNGLAVTKVTDIVALPNNLASILKL</sequence>
<protein>
    <submittedName>
        <fullName evidence="2">Uncharacterized protein</fullName>
    </submittedName>
</protein>
<name>A0A1X2G4W6_9FUNG</name>
<evidence type="ECO:0000256" key="1">
    <source>
        <dbReference type="SAM" id="SignalP"/>
    </source>
</evidence>
<gene>
    <name evidence="2" type="ORF">DM01DRAFT_1340183</name>
</gene>
<dbReference type="AlphaFoldDB" id="A0A1X2G4W6"/>
<keyword evidence="1" id="KW-0732">Signal</keyword>
<dbReference type="Proteomes" id="UP000242146">
    <property type="component" value="Unassembled WGS sequence"/>
</dbReference>
<feature type="chain" id="PRO_5013230763" evidence="1">
    <location>
        <begin position="20"/>
        <end position="321"/>
    </location>
</feature>
<dbReference type="STRING" id="101127.A0A1X2G4W6"/>